<evidence type="ECO:0000313" key="13">
    <source>
        <dbReference type="EMBL" id="BAZ84904.1"/>
    </source>
</evidence>
<keyword evidence="7 11" id="KW-0808">Transferase</keyword>
<dbReference type="OrthoDB" id="9807051at2"/>
<comment type="pathway">
    <text evidence="3 11 12">Carbohydrate degradation; pentose phosphate pathway; D-glyceraldehyde 3-phosphate and beta-D-fructose 6-phosphate from D-ribose 5-phosphate and D-xylulose 5-phosphate (non-oxidative stage): step 2/3.</text>
</comment>
<comment type="catalytic activity">
    <reaction evidence="10 11 12">
        <text>D-sedoheptulose 7-phosphate + D-glyceraldehyde 3-phosphate = D-erythrose 4-phosphate + beta-D-fructose 6-phosphate</text>
        <dbReference type="Rhea" id="RHEA:17053"/>
        <dbReference type="ChEBI" id="CHEBI:16897"/>
        <dbReference type="ChEBI" id="CHEBI:57483"/>
        <dbReference type="ChEBI" id="CHEBI:57634"/>
        <dbReference type="ChEBI" id="CHEBI:59776"/>
        <dbReference type="EC" id="2.2.1.2"/>
    </reaction>
</comment>
<dbReference type="FunFam" id="3.20.20.70:FF:000002">
    <property type="entry name" value="Transaldolase"/>
    <property type="match status" value="1"/>
</dbReference>
<dbReference type="UniPathway" id="UPA00115">
    <property type="reaction ID" value="UER00414"/>
</dbReference>
<dbReference type="Gene3D" id="3.20.20.70">
    <property type="entry name" value="Aldolase class I"/>
    <property type="match status" value="1"/>
</dbReference>
<keyword evidence="8 11" id="KW-0570">Pentose shunt</keyword>
<dbReference type="Pfam" id="PF00923">
    <property type="entry name" value="TAL_FSA"/>
    <property type="match status" value="1"/>
</dbReference>
<protein>
    <recommendedName>
        <fullName evidence="5 11">Transaldolase</fullName>
        <ecNumber evidence="5 11">2.2.1.2</ecNumber>
    </recommendedName>
</protein>
<dbReference type="Proteomes" id="UP000218702">
    <property type="component" value="Chromosome"/>
</dbReference>
<evidence type="ECO:0000256" key="5">
    <source>
        <dbReference type="ARBA" id="ARBA00013151"/>
    </source>
</evidence>
<dbReference type="HAMAP" id="MF_00492">
    <property type="entry name" value="Transaldolase_1"/>
    <property type="match status" value="1"/>
</dbReference>
<dbReference type="PROSITE" id="PS00958">
    <property type="entry name" value="TRANSALDOLASE_2"/>
    <property type="match status" value="1"/>
</dbReference>
<dbReference type="GO" id="GO:0005737">
    <property type="term" value="C:cytoplasm"/>
    <property type="evidence" value="ECO:0007669"/>
    <property type="project" value="UniProtKB-SubCell"/>
</dbReference>
<keyword evidence="6 11" id="KW-0963">Cytoplasm</keyword>
<dbReference type="AlphaFoldDB" id="A0A1Z4V0E8"/>
<dbReference type="GO" id="GO:0005975">
    <property type="term" value="P:carbohydrate metabolic process"/>
    <property type="evidence" value="ECO:0007669"/>
    <property type="project" value="InterPro"/>
</dbReference>
<comment type="similarity">
    <text evidence="4 11 12">Belongs to the transaldolase family. Type 1 subfamily.</text>
</comment>
<dbReference type="NCBIfam" id="NF008965">
    <property type="entry name" value="PRK12309.1"/>
    <property type="match status" value="1"/>
</dbReference>
<comment type="subcellular location">
    <subcellularLocation>
        <location evidence="2 11">Cytoplasm</location>
    </subcellularLocation>
</comment>
<dbReference type="NCBIfam" id="TIGR00874">
    <property type="entry name" value="talAB"/>
    <property type="match status" value="1"/>
</dbReference>
<keyword evidence="9 11" id="KW-0704">Schiff base</keyword>
<dbReference type="KEGG" id="dcm:NIES806_11040"/>
<evidence type="ECO:0000256" key="1">
    <source>
        <dbReference type="ARBA" id="ARBA00003518"/>
    </source>
</evidence>
<evidence type="ECO:0000256" key="12">
    <source>
        <dbReference type="RuleBase" id="RU004155"/>
    </source>
</evidence>
<evidence type="ECO:0000256" key="4">
    <source>
        <dbReference type="ARBA" id="ARBA00008012"/>
    </source>
</evidence>
<evidence type="ECO:0000256" key="7">
    <source>
        <dbReference type="ARBA" id="ARBA00022679"/>
    </source>
</evidence>
<accession>A0A1Z4V0E8</accession>
<dbReference type="InterPro" id="IPR001585">
    <property type="entry name" value="TAL/FSA"/>
</dbReference>
<reference evidence="13 14" key="1">
    <citation type="submission" date="2017-06" db="EMBL/GenBank/DDBJ databases">
        <title>Genome sequencing of cyanobaciteial culture collection at National Institute for Environmental Studies (NIES).</title>
        <authorList>
            <person name="Hirose Y."/>
            <person name="Shimura Y."/>
            <person name="Fujisawa T."/>
            <person name="Nakamura Y."/>
            <person name="Kawachi M."/>
        </authorList>
    </citation>
    <scope>NUCLEOTIDE SEQUENCE [LARGE SCALE GENOMIC DNA]</scope>
    <source>
        <strain evidence="13 14">NIES-806</strain>
    </source>
</reference>
<dbReference type="RefSeq" id="WP_096664986.1">
    <property type="nucleotide sequence ID" value="NZ_AP018316.1"/>
</dbReference>
<evidence type="ECO:0000256" key="2">
    <source>
        <dbReference type="ARBA" id="ARBA00004496"/>
    </source>
</evidence>
<name>A0A1Z4V0E8_9CYAN</name>
<dbReference type="EMBL" id="AP018316">
    <property type="protein sequence ID" value="BAZ84904.1"/>
    <property type="molecule type" value="Genomic_DNA"/>
</dbReference>
<evidence type="ECO:0000256" key="10">
    <source>
        <dbReference type="ARBA" id="ARBA00048810"/>
    </source>
</evidence>
<dbReference type="InterPro" id="IPR013785">
    <property type="entry name" value="Aldolase_TIM"/>
</dbReference>
<dbReference type="CDD" id="cd00957">
    <property type="entry name" value="Transaldolase_TalAB"/>
    <property type="match status" value="1"/>
</dbReference>
<evidence type="ECO:0000256" key="6">
    <source>
        <dbReference type="ARBA" id="ARBA00022490"/>
    </source>
</evidence>
<dbReference type="GO" id="GO:0004801">
    <property type="term" value="F:transaldolase activity"/>
    <property type="evidence" value="ECO:0007669"/>
    <property type="project" value="UniProtKB-UniRule"/>
</dbReference>
<dbReference type="PANTHER" id="PTHR10683">
    <property type="entry name" value="TRANSALDOLASE"/>
    <property type="match status" value="1"/>
</dbReference>
<evidence type="ECO:0000256" key="11">
    <source>
        <dbReference type="HAMAP-Rule" id="MF_00492"/>
    </source>
</evidence>
<sequence length="333" mass="36122">MPKNLLEALRAITVVVADTGDIQSIEQFKPQDATTNPSLITAAAQMPEYQDIVDQTLLKAKKDAGTGASQAQVVSLAFDRLAVSFGLKILQIIPGRVSTEVDARLSYDTDATVAKARDLIAQYKAAGVSKERVLIKIASTWEGIKAGEILEKEGIHCNLTLLFGLHQAIACAEAGITLISPFVGRILDWYKKDTGRDSYPSAEDPGVLSVTTIYNYYKKFGYKTEVMGASFRNIGEITELAGCDLLTISPGLLTELQNTVAELPRKLDPAKVANLSIDKISLDKATFDQMHNGDRMASDKLAEGIDGFTKALISLEKLLAERLARLESEKVTA</sequence>
<gene>
    <name evidence="11" type="primary">tal</name>
    <name evidence="13" type="ORF">NIES806_11040</name>
</gene>
<comment type="function">
    <text evidence="1 11 12">Transaldolase is important for the balance of metabolites in the pentose-phosphate pathway.</text>
</comment>
<feature type="active site" description="Schiff-base intermediate with substrate" evidence="11">
    <location>
        <position position="136"/>
    </location>
</feature>
<dbReference type="SUPFAM" id="SSF51569">
    <property type="entry name" value="Aldolase"/>
    <property type="match status" value="1"/>
</dbReference>
<evidence type="ECO:0000256" key="9">
    <source>
        <dbReference type="ARBA" id="ARBA00023270"/>
    </source>
</evidence>
<proteinExistence type="inferred from homology"/>
<dbReference type="GO" id="GO:0006098">
    <property type="term" value="P:pentose-phosphate shunt"/>
    <property type="evidence" value="ECO:0007669"/>
    <property type="project" value="UniProtKB-UniRule"/>
</dbReference>
<dbReference type="InterPro" id="IPR018225">
    <property type="entry name" value="Transaldolase_AS"/>
</dbReference>
<evidence type="ECO:0000256" key="8">
    <source>
        <dbReference type="ARBA" id="ARBA00023126"/>
    </source>
</evidence>
<dbReference type="PROSITE" id="PS01054">
    <property type="entry name" value="TRANSALDOLASE_1"/>
    <property type="match status" value="1"/>
</dbReference>
<evidence type="ECO:0000313" key="14">
    <source>
        <dbReference type="Proteomes" id="UP000218702"/>
    </source>
</evidence>
<evidence type="ECO:0000256" key="3">
    <source>
        <dbReference type="ARBA" id="ARBA00004857"/>
    </source>
</evidence>
<organism evidence="13 14">
    <name type="scientific">Dolichospermum compactum NIES-806</name>
    <dbReference type="NCBI Taxonomy" id="1973481"/>
    <lineage>
        <taxon>Bacteria</taxon>
        <taxon>Bacillati</taxon>
        <taxon>Cyanobacteriota</taxon>
        <taxon>Cyanophyceae</taxon>
        <taxon>Nostocales</taxon>
        <taxon>Aphanizomenonaceae</taxon>
        <taxon>Dolichospermum</taxon>
        <taxon>Dolichospermum compactum</taxon>
    </lineage>
</organism>
<dbReference type="InterPro" id="IPR004730">
    <property type="entry name" value="Transaldolase_1"/>
</dbReference>
<dbReference type="PANTHER" id="PTHR10683:SF18">
    <property type="entry name" value="TRANSALDOLASE"/>
    <property type="match status" value="1"/>
</dbReference>
<keyword evidence="14" id="KW-1185">Reference proteome</keyword>
<dbReference type="EC" id="2.2.1.2" evidence="5 11"/>